<evidence type="ECO:0000313" key="3">
    <source>
        <dbReference type="EMBL" id="MBC1566942.1"/>
    </source>
</evidence>
<dbReference type="GO" id="GO:0005524">
    <property type="term" value="F:ATP binding"/>
    <property type="evidence" value="ECO:0007669"/>
    <property type="project" value="UniProtKB-KW"/>
</dbReference>
<dbReference type="EMBL" id="JAARRU010000007">
    <property type="protein sequence ID" value="MBC1566942.1"/>
    <property type="molecule type" value="Genomic_DNA"/>
</dbReference>
<dbReference type="EMBL" id="JAARVD010000006">
    <property type="protein sequence ID" value="MBC1797507.1"/>
    <property type="molecule type" value="Genomic_DNA"/>
</dbReference>
<keyword evidence="4" id="KW-0067">ATP-binding</keyword>
<evidence type="ECO:0000313" key="4">
    <source>
        <dbReference type="EMBL" id="MBC1797507.1"/>
    </source>
</evidence>
<protein>
    <submittedName>
        <fullName evidence="4">ATP-binding domain-containing protein</fullName>
    </submittedName>
</protein>
<comment type="caution">
    <text evidence="4">The sequence shown here is derived from an EMBL/GenBank/DDBJ whole genome shotgun (WGS) entry which is preliminary data.</text>
</comment>
<dbReference type="Pfam" id="PF13538">
    <property type="entry name" value="UvrD_C_2"/>
    <property type="match status" value="1"/>
</dbReference>
<organism evidence="4 5">
    <name type="scientific">Listeria booriae</name>
    <dbReference type="NCBI Taxonomy" id="1552123"/>
    <lineage>
        <taxon>Bacteria</taxon>
        <taxon>Bacillati</taxon>
        <taxon>Bacillota</taxon>
        <taxon>Bacilli</taxon>
        <taxon>Bacillales</taxon>
        <taxon>Listeriaceae</taxon>
        <taxon>Listeria</taxon>
    </lineage>
</organism>
<evidence type="ECO:0000313" key="5">
    <source>
        <dbReference type="Proteomes" id="UP000548082"/>
    </source>
</evidence>
<dbReference type="InterPro" id="IPR027785">
    <property type="entry name" value="UvrD-like_helicase_C"/>
</dbReference>
<feature type="domain" description="UvrD-like helicase C-terminal" evidence="2">
    <location>
        <begin position="582"/>
        <end position="631"/>
    </location>
</feature>
<dbReference type="SUPFAM" id="SSF52540">
    <property type="entry name" value="P-loop containing nucleoside triphosphate hydrolases"/>
    <property type="match status" value="1"/>
</dbReference>
<dbReference type="AlphaFoldDB" id="A0A842B4F4"/>
<accession>A0A842B4F4</accession>
<feature type="coiled-coil region" evidence="1">
    <location>
        <begin position="136"/>
        <end position="163"/>
    </location>
</feature>
<evidence type="ECO:0000259" key="2">
    <source>
        <dbReference type="Pfam" id="PF13538"/>
    </source>
</evidence>
<sequence>MEVMIPLAKFDEDYIAKEIVDNFKEMSDELNLKEATLYHEFPLFKEVGQEIEYPSFLLISPNHGLIVIQTDMRSNRTINDEEFVKLEQHTEQIFTYLFTRLLKVPELRAKRNALLVEINTIIYMPECSNFSATDDDMKVLHNLKDLNSEIQNLEQKALSKERLDAIFSIVEATKAIPKPNERNIEQSETNTKGGILEKLEKNIAVYDTKQKIAVFSQIEGPQRIRGMAGSGKTIILAMKAAILHLRNPDFNILYTFYTKSLYDQVKQLITRFYRMYEDSDPNWEKIHIRHAWGGANLPGVYYEACVDNGVSTVQFKEAQKNAKNSNDVFNYVCKDLLDKVQGNIDRKYDFVLMDEGQDFPASFYWLCRKLTRDDCLVWAYDELQNILDIELQETKTLFENKYGDQGIDLEELQNKYHEKHNDVVLYKSYRTPKEILLLATAIGFGLYNKNILQILENKEHWMDLGYTIESGNCQMGEQTIITRPNEHSPSIISKTQDISEIIKIFSADSMSEEISKLCTWIYEDIFEQKLLPEDIMIISLDDRYARRYFEELEPLLANKNIFSQNVLNSYKGDTFVLKDRVTMTTVYRAKGNEAAMVYVIGADSVGRQEDDILTRNKLFTSFTRSKGWLRITGIGIKEEFVYREYDRIIQDYPYLKFEYPDYDATKTLRRELSTINKKRNTQVEALQKKLDELGLDNSEAIELLKENGVEK</sequence>
<dbReference type="RefSeq" id="WP_185418872.1">
    <property type="nucleotide sequence ID" value="NZ_JAARRU010000007.1"/>
</dbReference>
<keyword evidence="4" id="KW-0547">Nucleotide-binding</keyword>
<dbReference type="Proteomes" id="UP000586951">
    <property type="component" value="Unassembled WGS sequence"/>
</dbReference>
<gene>
    <name evidence="3" type="ORF">HB907_16150</name>
    <name evidence="4" type="ORF">HCA55_12280</name>
</gene>
<dbReference type="InterPro" id="IPR027417">
    <property type="entry name" value="P-loop_NTPase"/>
</dbReference>
<evidence type="ECO:0000256" key="1">
    <source>
        <dbReference type="SAM" id="Coils"/>
    </source>
</evidence>
<reference evidence="5 6" key="1">
    <citation type="submission" date="2020-03" db="EMBL/GenBank/DDBJ databases">
        <title>Soil Listeria distribution.</title>
        <authorList>
            <person name="Liao J."/>
            <person name="Wiedmann M."/>
        </authorList>
    </citation>
    <scope>NUCLEOTIDE SEQUENCE [LARGE SCALE GENOMIC DNA]</scope>
    <source>
        <strain evidence="4 5">FSL L7-0990</strain>
        <strain evidence="3 6">FSL L7-1427</strain>
    </source>
</reference>
<keyword evidence="1" id="KW-0175">Coiled coil</keyword>
<evidence type="ECO:0000313" key="6">
    <source>
        <dbReference type="Proteomes" id="UP000586951"/>
    </source>
</evidence>
<proteinExistence type="predicted"/>
<dbReference type="Proteomes" id="UP000548082">
    <property type="component" value="Unassembled WGS sequence"/>
</dbReference>
<name>A0A842B4F4_9LIST</name>
<dbReference type="Gene3D" id="3.40.50.300">
    <property type="entry name" value="P-loop containing nucleotide triphosphate hydrolases"/>
    <property type="match status" value="2"/>
</dbReference>